<comment type="subcellular location">
    <subcellularLocation>
        <location evidence="1">Nucleus</location>
    </subcellularLocation>
</comment>
<dbReference type="EMBL" id="LT635758">
    <property type="protein sequence ID" value="SGZ51977.1"/>
    <property type="molecule type" value="Genomic_DNA"/>
</dbReference>
<evidence type="ECO:0000313" key="8">
    <source>
        <dbReference type="EMBL" id="SGZ51977.1"/>
    </source>
</evidence>
<evidence type="ECO:0000256" key="1">
    <source>
        <dbReference type="ARBA" id="ARBA00004123"/>
    </source>
</evidence>
<keyword evidence="4" id="KW-0804">Transcription</keyword>
<proteinExistence type="predicted"/>
<dbReference type="InterPro" id="IPR036879">
    <property type="entry name" value="TF_MADSbox_sf"/>
</dbReference>
<evidence type="ECO:0000256" key="6">
    <source>
        <dbReference type="SAM" id="MobiDB-lite"/>
    </source>
</evidence>
<dbReference type="GO" id="GO:0046983">
    <property type="term" value="F:protein dimerization activity"/>
    <property type="evidence" value="ECO:0007669"/>
    <property type="project" value="InterPro"/>
</dbReference>
<dbReference type="STRING" id="45354.A0A1L0BKV7"/>
<dbReference type="GO" id="GO:0003677">
    <property type="term" value="F:DNA binding"/>
    <property type="evidence" value="ECO:0007669"/>
    <property type="project" value="UniProtKB-KW"/>
</dbReference>
<name>A0A1L0BKV7_9ASCO</name>
<feature type="compositionally biased region" description="Low complexity" evidence="6">
    <location>
        <begin position="472"/>
        <end position="485"/>
    </location>
</feature>
<feature type="compositionally biased region" description="Acidic residues" evidence="6">
    <location>
        <begin position="112"/>
        <end position="122"/>
    </location>
</feature>
<dbReference type="AlphaFoldDB" id="A0A1L0BKV7"/>
<protein>
    <submittedName>
        <fullName evidence="8">CIC11C00000000271</fullName>
    </submittedName>
</protein>
<dbReference type="SMART" id="SM00432">
    <property type="entry name" value="MADS"/>
    <property type="match status" value="1"/>
</dbReference>
<reference evidence="8 9" key="1">
    <citation type="submission" date="2016-10" db="EMBL/GenBank/DDBJ databases">
        <authorList>
            <person name="de Groot N.N."/>
        </authorList>
    </citation>
    <scope>NUCLEOTIDE SEQUENCE [LARGE SCALE GENOMIC DNA]</scope>
    <source>
        <strain evidence="8 9">CBS 141442</strain>
    </source>
</reference>
<evidence type="ECO:0000259" key="7">
    <source>
        <dbReference type="PROSITE" id="PS50066"/>
    </source>
</evidence>
<dbReference type="OrthoDB" id="1898716at2759"/>
<evidence type="ECO:0000256" key="5">
    <source>
        <dbReference type="ARBA" id="ARBA00023242"/>
    </source>
</evidence>
<dbReference type="PRINTS" id="PR00404">
    <property type="entry name" value="MADSDOMAIN"/>
</dbReference>
<dbReference type="PANTHER" id="PTHR48019">
    <property type="entry name" value="SERUM RESPONSE FACTOR HOMOLOG"/>
    <property type="match status" value="1"/>
</dbReference>
<dbReference type="GO" id="GO:0045944">
    <property type="term" value="P:positive regulation of transcription by RNA polymerase II"/>
    <property type="evidence" value="ECO:0007669"/>
    <property type="project" value="UniProtKB-ARBA"/>
</dbReference>
<keyword evidence="9" id="KW-1185">Reference proteome</keyword>
<dbReference type="Gene3D" id="3.40.1810.10">
    <property type="entry name" value="Transcription factor, MADS-box"/>
    <property type="match status" value="1"/>
</dbReference>
<sequence length="485" mass="51519">MGRRKIEIEPLTDDRNRTVTFVKRKAGLFKKAYELAVLCQVDLAVIIVGNNDKVYEFSSVDTNELLKTYLRAKVHELKLPEHYGKYKKKLHLLAGMGAVIQDDLHDVPVDDANVDSDYDSDTPEPKRKKTEASELSIYSKNPVSSRFAPLPLHPHGGQDDLQTQRPVLRVQIPSDVKTEDDSAKTITALDTMNTGKHKLGAPQDGDHQAPQLNTGNAARYSFGKFKSPETKKVTQLPLPISQLQTLSPILTTAPQLPSGMPFFLLLPNPLPQGQYPPAILPTPVFNQVFNQWQGSGGGVNLGSAANSAAHPGAPTTVAGGSGEGGVIVPSANAGTSGPSSAGVSGPPGAPGASGAAATGVPGASGGGGDEEAPKFRPPLQQFNGDLTPMSALPSRYMNDIFASPSNLYPAQEWPTGMTPFASSMPHYFVGMVPSGSGATPLPVNMYANARLSLLGQPQRLQFQPPGLGGTQPQGQGPEYGQYFKR</sequence>
<feature type="domain" description="MADS-box" evidence="7">
    <location>
        <begin position="1"/>
        <end position="61"/>
    </location>
</feature>
<evidence type="ECO:0000256" key="3">
    <source>
        <dbReference type="ARBA" id="ARBA00023125"/>
    </source>
</evidence>
<evidence type="ECO:0000256" key="2">
    <source>
        <dbReference type="ARBA" id="ARBA00023015"/>
    </source>
</evidence>
<dbReference type="SUPFAM" id="SSF55455">
    <property type="entry name" value="SRF-like"/>
    <property type="match status" value="1"/>
</dbReference>
<gene>
    <name evidence="8" type="ORF">SAMEA4029010_CIC11G00000000271</name>
</gene>
<keyword evidence="3" id="KW-0238">DNA-binding</keyword>
<keyword evidence="5" id="KW-0539">Nucleus</keyword>
<dbReference type="Proteomes" id="UP000182334">
    <property type="component" value="Chromosome III"/>
</dbReference>
<dbReference type="PROSITE" id="PS50066">
    <property type="entry name" value="MADS_BOX_2"/>
    <property type="match status" value="1"/>
</dbReference>
<evidence type="ECO:0000313" key="9">
    <source>
        <dbReference type="Proteomes" id="UP000182334"/>
    </source>
</evidence>
<feature type="compositionally biased region" description="Low complexity" evidence="6">
    <location>
        <begin position="333"/>
        <end position="361"/>
    </location>
</feature>
<dbReference type="PROSITE" id="PS00350">
    <property type="entry name" value="MADS_BOX_1"/>
    <property type="match status" value="1"/>
</dbReference>
<keyword evidence="2" id="KW-0805">Transcription regulation</keyword>
<evidence type="ECO:0000256" key="4">
    <source>
        <dbReference type="ARBA" id="ARBA00023163"/>
    </source>
</evidence>
<organism evidence="8 9">
    <name type="scientific">Sungouiella intermedia</name>
    <dbReference type="NCBI Taxonomy" id="45354"/>
    <lineage>
        <taxon>Eukaryota</taxon>
        <taxon>Fungi</taxon>
        <taxon>Dikarya</taxon>
        <taxon>Ascomycota</taxon>
        <taxon>Saccharomycotina</taxon>
        <taxon>Pichiomycetes</taxon>
        <taxon>Metschnikowiaceae</taxon>
        <taxon>Sungouiella</taxon>
    </lineage>
</organism>
<dbReference type="InterPro" id="IPR050142">
    <property type="entry name" value="MADS-box/MEF2_TF"/>
</dbReference>
<accession>A0A1L0BKV7</accession>
<feature type="region of interest" description="Disordered" evidence="6">
    <location>
        <begin position="307"/>
        <end position="384"/>
    </location>
</feature>
<dbReference type="Pfam" id="PF00319">
    <property type="entry name" value="SRF-TF"/>
    <property type="match status" value="1"/>
</dbReference>
<feature type="region of interest" description="Disordered" evidence="6">
    <location>
        <begin position="459"/>
        <end position="485"/>
    </location>
</feature>
<dbReference type="GO" id="GO:0005634">
    <property type="term" value="C:nucleus"/>
    <property type="evidence" value="ECO:0007669"/>
    <property type="project" value="UniProtKB-SubCell"/>
</dbReference>
<dbReference type="InterPro" id="IPR002100">
    <property type="entry name" value="TF_MADSbox"/>
</dbReference>
<feature type="region of interest" description="Disordered" evidence="6">
    <location>
        <begin position="110"/>
        <end position="135"/>
    </location>
</feature>